<dbReference type="PANTHER" id="PTHR43801:SF1">
    <property type="entry name" value="POLYPRENYL SYNTHETASE"/>
    <property type="match status" value="1"/>
</dbReference>
<evidence type="ECO:0000313" key="2">
    <source>
        <dbReference type="Proteomes" id="UP000809243"/>
    </source>
</evidence>
<dbReference type="InterPro" id="IPR002829">
    <property type="entry name" value="DUF116"/>
</dbReference>
<dbReference type="Proteomes" id="UP000809243">
    <property type="component" value="Unassembled WGS sequence"/>
</dbReference>
<evidence type="ECO:0000313" key="1">
    <source>
        <dbReference type="EMBL" id="MBN2066999.1"/>
    </source>
</evidence>
<dbReference type="AlphaFoldDB" id="A0A938YMM9"/>
<proteinExistence type="predicted"/>
<organism evidence="1 2">
    <name type="scientific">Candidatus Iainarchaeum sp</name>
    <dbReference type="NCBI Taxonomy" id="3101447"/>
    <lineage>
        <taxon>Archaea</taxon>
        <taxon>Candidatus Iainarchaeota</taxon>
        <taxon>Candidatus Iainarchaeia</taxon>
        <taxon>Candidatus Iainarchaeales</taxon>
        <taxon>Candidatus Iainarchaeaceae</taxon>
        <taxon>Candidatus Iainarchaeum</taxon>
    </lineage>
</organism>
<reference evidence="1" key="1">
    <citation type="submission" date="2021-01" db="EMBL/GenBank/DDBJ databases">
        <title>Active Sulfur Cycling in an Early Earth Analoge.</title>
        <authorList>
            <person name="Hahn C.R."/>
            <person name="Youssef N.H."/>
            <person name="Elshahed M."/>
        </authorList>
    </citation>
    <scope>NUCLEOTIDE SEQUENCE</scope>
    <source>
        <strain evidence="1">Zod_Metabat.1151</strain>
    </source>
</reference>
<dbReference type="Pfam" id="PF01976">
    <property type="entry name" value="DUF116"/>
    <property type="match status" value="1"/>
</dbReference>
<accession>A0A938YMM9</accession>
<dbReference type="PIRSF" id="PIRSF006594">
    <property type="entry name" value="UCP006594"/>
    <property type="match status" value="1"/>
</dbReference>
<gene>
    <name evidence="1" type="ORF">JW744_00860</name>
</gene>
<dbReference type="PANTHER" id="PTHR43801">
    <property type="entry name" value="NUCLEOTIDE-BINDING PROTEIN-RELATED"/>
    <property type="match status" value="1"/>
</dbReference>
<comment type="caution">
    <text evidence="1">The sequence shown here is derived from an EMBL/GenBank/DDBJ whole genome shotgun (WGS) entry which is preliminary data.</text>
</comment>
<name>A0A938YMM9_9ARCH</name>
<dbReference type="EMBL" id="JAFGDB010000015">
    <property type="protein sequence ID" value="MBN2066999.1"/>
    <property type="molecule type" value="Genomic_DNA"/>
</dbReference>
<protein>
    <submittedName>
        <fullName evidence="1">DUF116 domain-containing protein</fullName>
    </submittedName>
</protein>
<sequence>MAAITSKIKRAVADTIDRTAHLDVAKATQAIAKKFGLRERLVNYTHVEFRNKLNEYGYKSTPYNERILFLPHCMRNSKKCRAKQGEQGLECVRCGKCDLCELIKMSEDLGYKAAYITPGGSMVQKIVREQKPKAVMGICCYEEANIAFDKLTGTGIHAQASLLLYDGCKDTKANIADAREKMELIDRHLLQKTIK</sequence>